<accession>A0A368XEE0</accession>
<evidence type="ECO:0000256" key="1">
    <source>
        <dbReference type="ARBA" id="ARBA00011738"/>
    </source>
</evidence>
<evidence type="ECO:0000259" key="7">
    <source>
        <dbReference type="Pfam" id="PF07992"/>
    </source>
</evidence>
<dbReference type="SUPFAM" id="SSF51905">
    <property type="entry name" value="FAD/NAD(P)-binding domain"/>
    <property type="match status" value="1"/>
</dbReference>
<comment type="caution">
    <text evidence="6">Lacks conserved residue(s) required for the propagation of feature annotation.</text>
</comment>
<comment type="cofactor">
    <cofactor evidence="6">
        <name>FAD</name>
        <dbReference type="ChEBI" id="CHEBI:57692"/>
    </cofactor>
    <text evidence="6">Binds 1 FAD per subunit.</text>
</comment>
<dbReference type="RefSeq" id="WP_114353717.1">
    <property type="nucleotide sequence ID" value="NZ_QPJJ01000012.1"/>
</dbReference>
<name>A0A368XEE0_9BACI</name>
<comment type="caution">
    <text evidence="8">The sequence shown here is derived from an EMBL/GenBank/DDBJ whole genome shotgun (WGS) entry which is preliminary data.</text>
</comment>
<dbReference type="PRINTS" id="PR00469">
    <property type="entry name" value="PNDRDTASEII"/>
</dbReference>
<keyword evidence="5 6" id="KW-0560">Oxidoreductase</keyword>
<keyword evidence="4 6" id="KW-0521">NADP</keyword>
<feature type="binding site" evidence="6">
    <location>
        <position position="43"/>
    </location>
    <ligand>
        <name>FAD</name>
        <dbReference type="ChEBI" id="CHEBI:57692"/>
    </ligand>
</feature>
<dbReference type="OrthoDB" id="9806179at2"/>
<dbReference type="AlphaFoldDB" id="A0A368XEE0"/>
<keyword evidence="3 6" id="KW-0274">FAD</keyword>
<feature type="binding site" evidence="6">
    <location>
        <position position="327"/>
    </location>
    <ligand>
        <name>FAD</name>
        <dbReference type="ChEBI" id="CHEBI:57692"/>
    </ligand>
</feature>
<feature type="binding site" evidence="6">
    <location>
        <position position="35"/>
    </location>
    <ligand>
        <name>FAD</name>
        <dbReference type="ChEBI" id="CHEBI:57692"/>
    </ligand>
</feature>
<protein>
    <recommendedName>
        <fullName evidence="6">Ferredoxin--NADP reductase</fullName>
        <shortName evidence="6">FNR</shortName>
        <shortName evidence="6">Fd-NADP(+) reductase</shortName>
        <ecNumber evidence="6">1.18.1.2</ecNumber>
    </recommendedName>
</protein>
<feature type="domain" description="FAD/NAD(P)-binding" evidence="7">
    <location>
        <begin position="6"/>
        <end position="302"/>
    </location>
</feature>
<dbReference type="PANTHER" id="PTHR48105">
    <property type="entry name" value="THIOREDOXIN REDUCTASE 1-RELATED-RELATED"/>
    <property type="match status" value="1"/>
</dbReference>
<dbReference type="GO" id="GO:0050660">
    <property type="term" value="F:flavin adenine dinucleotide binding"/>
    <property type="evidence" value="ECO:0007669"/>
    <property type="project" value="UniProtKB-UniRule"/>
</dbReference>
<evidence type="ECO:0000256" key="2">
    <source>
        <dbReference type="ARBA" id="ARBA00022630"/>
    </source>
</evidence>
<feature type="binding site" evidence="6">
    <location>
        <position position="47"/>
    </location>
    <ligand>
        <name>FAD</name>
        <dbReference type="ChEBI" id="CHEBI:57692"/>
    </ligand>
</feature>
<organism evidence="8 9">
    <name type="scientific">Saliterribacillus persicus</name>
    <dbReference type="NCBI Taxonomy" id="930114"/>
    <lineage>
        <taxon>Bacteria</taxon>
        <taxon>Bacillati</taxon>
        <taxon>Bacillota</taxon>
        <taxon>Bacilli</taxon>
        <taxon>Bacillales</taxon>
        <taxon>Bacillaceae</taxon>
        <taxon>Saliterribacillus</taxon>
    </lineage>
</organism>
<sequence>MNKEIYDVTIIGGGPAGLFSAFYSGLRNMKTKILEYQRTLGGKIHVYPQKMIWDIGGLKPATGKEVMDNMIFQALTFNPTVICNEKAEKIDKNGDLFEVVGSSGETHYSKTIIIAVGSGILQPHELEIKGLETENIHNLFYTVPSLEQFMNKTILISGGGNAAIDWANELEPIAEKIYLVYRNKDLKGHEAQVEKLLSSSVECIFESQIENLHVENNYIKEVLLKNSAKESLTKLNVDALIVNHGYIRDRSLFDQNKLNFDLDEYGAVNGSNLSETSVPGIYAAGDIITHSGKLHLIAGAFQDAALAVNQAKKFIDPNAKEKAMVSSHNERLFEKNKDLLKEKKILG</sequence>
<dbReference type="EMBL" id="QPJJ01000012">
    <property type="protein sequence ID" value="RCW64827.1"/>
    <property type="molecule type" value="Genomic_DNA"/>
</dbReference>
<dbReference type="InterPro" id="IPR050097">
    <property type="entry name" value="Ferredoxin-NADP_redctase_2"/>
</dbReference>
<evidence type="ECO:0000256" key="3">
    <source>
        <dbReference type="ARBA" id="ARBA00022827"/>
    </source>
</evidence>
<gene>
    <name evidence="8" type="ORF">DFR57_1124</name>
</gene>
<dbReference type="Pfam" id="PF07992">
    <property type="entry name" value="Pyr_redox_2"/>
    <property type="match status" value="1"/>
</dbReference>
<dbReference type="PRINTS" id="PR00368">
    <property type="entry name" value="FADPNR"/>
</dbReference>
<proteinExistence type="inferred from homology"/>
<dbReference type="InterPro" id="IPR036188">
    <property type="entry name" value="FAD/NAD-bd_sf"/>
</dbReference>
<evidence type="ECO:0000256" key="6">
    <source>
        <dbReference type="HAMAP-Rule" id="MF_01685"/>
    </source>
</evidence>
<comment type="subunit">
    <text evidence="1 6">Homodimer.</text>
</comment>
<dbReference type="HAMAP" id="MF_01685">
    <property type="entry name" value="FENR2"/>
    <property type="match status" value="1"/>
</dbReference>
<feature type="binding site" evidence="6">
    <location>
        <position position="286"/>
    </location>
    <ligand>
        <name>FAD</name>
        <dbReference type="ChEBI" id="CHEBI:57692"/>
    </ligand>
</feature>
<dbReference type="Proteomes" id="UP000252585">
    <property type="component" value="Unassembled WGS sequence"/>
</dbReference>
<dbReference type="GO" id="GO:0050661">
    <property type="term" value="F:NADP binding"/>
    <property type="evidence" value="ECO:0007669"/>
    <property type="project" value="UniProtKB-UniRule"/>
</dbReference>
<dbReference type="EC" id="1.18.1.2" evidence="6"/>
<keyword evidence="2 6" id="KW-0285">Flavoprotein</keyword>
<feature type="binding site" evidence="6">
    <location>
        <position position="121"/>
    </location>
    <ligand>
        <name>FAD</name>
        <dbReference type="ChEBI" id="CHEBI:57692"/>
    </ligand>
</feature>
<evidence type="ECO:0000256" key="5">
    <source>
        <dbReference type="ARBA" id="ARBA00023002"/>
    </source>
</evidence>
<dbReference type="InterPro" id="IPR023753">
    <property type="entry name" value="FAD/NAD-binding_dom"/>
</dbReference>
<evidence type="ECO:0000256" key="4">
    <source>
        <dbReference type="ARBA" id="ARBA00022857"/>
    </source>
</evidence>
<evidence type="ECO:0000313" key="8">
    <source>
        <dbReference type="EMBL" id="RCW64827.1"/>
    </source>
</evidence>
<dbReference type="GO" id="GO:0004324">
    <property type="term" value="F:ferredoxin-NADP+ reductase activity"/>
    <property type="evidence" value="ECO:0007669"/>
    <property type="project" value="UniProtKB-UniRule"/>
</dbReference>
<evidence type="ECO:0000313" key="9">
    <source>
        <dbReference type="Proteomes" id="UP000252585"/>
    </source>
</evidence>
<comment type="catalytic activity">
    <reaction evidence="6">
        <text>2 reduced [2Fe-2S]-[ferredoxin] + NADP(+) + H(+) = 2 oxidized [2Fe-2S]-[ferredoxin] + NADPH</text>
        <dbReference type="Rhea" id="RHEA:20125"/>
        <dbReference type="Rhea" id="RHEA-COMP:10000"/>
        <dbReference type="Rhea" id="RHEA-COMP:10001"/>
        <dbReference type="ChEBI" id="CHEBI:15378"/>
        <dbReference type="ChEBI" id="CHEBI:33737"/>
        <dbReference type="ChEBI" id="CHEBI:33738"/>
        <dbReference type="ChEBI" id="CHEBI:57783"/>
        <dbReference type="ChEBI" id="CHEBI:58349"/>
        <dbReference type="EC" id="1.18.1.2"/>
    </reaction>
</comment>
<comment type="similarity">
    <text evidence="6">Belongs to the ferredoxin--NADP reductase type 2 family.</text>
</comment>
<dbReference type="Gene3D" id="3.50.50.60">
    <property type="entry name" value="FAD/NAD(P)-binding domain"/>
    <property type="match status" value="2"/>
</dbReference>
<feature type="binding site" evidence="6">
    <location>
        <position position="87"/>
    </location>
    <ligand>
        <name>FAD</name>
        <dbReference type="ChEBI" id="CHEBI:57692"/>
    </ligand>
</feature>
<reference evidence="8 9" key="1">
    <citation type="submission" date="2018-07" db="EMBL/GenBank/DDBJ databases">
        <title>Genomic Encyclopedia of Type Strains, Phase IV (KMG-IV): sequencing the most valuable type-strain genomes for metagenomic binning, comparative biology and taxonomic classification.</title>
        <authorList>
            <person name="Goeker M."/>
        </authorList>
    </citation>
    <scope>NUCLEOTIDE SEQUENCE [LARGE SCALE GENOMIC DNA]</scope>
    <source>
        <strain evidence="8 9">DSM 27696</strain>
    </source>
</reference>
<keyword evidence="9" id="KW-1185">Reference proteome</keyword>
<dbReference type="InterPro" id="IPR022890">
    <property type="entry name" value="Fd--NADP_Rdtase_type_2"/>
</dbReference>